<accession>A0A7X5UD08</accession>
<keyword evidence="1" id="KW-0472">Membrane</keyword>
<dbReference type="EMBL" id="JAARLZ010000009">
    <property type="protein sequence ID" value="NII07973.1"/>
    <property type="molecule type" value="Genomic_DNA"/>
</dbReference>
<evidence type="ECO:0000313" key="3">
    <source>
        <dbReference type="Proteomes" id="UP000490980"/>
    </source>
</evidence>
<name>A0A7X5UD08_9GAMM</name>
<feature type="transmembrane region" description="Helical" evidence="1">
    <location>
        <begin position="6"/>
        <end position="24"/>
    </location>
</feature>
<organism evidence="2 3">
    <name type="scientific">Luteibacter anthropi</name>
    <dbReference type="NCBI Taxonomy" id="564369"/>
    <lineage>
        <taxon>Bacteria</taxon>
        <taxon>Pseudomonadati</taxon>
        <taxon>Pseudomonadota</taxon>
        <taxon>Gammaproteobacteria</taxon>
        <taxon>Lysobacterales</taxon>
        <taxon>Rhodanobacteraceae</taxon>
        <taxon>Luteibacter</taxon>
    </lineage>
</organism>
<gene>
    <name evidence="2" type="ORF">HBF25_16440</name>
</gene>
<proteinExistence type="predicted"/>
<keyword evidence="1" id="KW-0812">Transmembrane</keyword>
<comment type="caution">
    <text evidence="2">The sequence shown here is derived from an EMBL/GenBank/DDBJ whole genome shotgun (WGS) entry which is preliminary data.</text>
</comment>
<dbReference type="RefSeq" id="WP_166950279.1">
    <property type="nucleotide sequence ID" value="NZ_JAARLZ010000009.1"/>
</dbReference>
<keyword evidence="3" id="KW-1185">Reference proteome</keyword>
<evidence type="ECO:0000313" key="2">
    <source>
        <dbReference type="EMBL" id="NII07973.1"/>
    </source>
</evidence>
<dbReference type="Proteomes" id="UP000490980">
    <property type="component" value="Unassembled WGS sequence"/>
</dbReference>
<evidence type="ECO:0000256" key="1">
    <source>
        <dbReference type="SAM" id="Phobius"/>
    </source>
</evidence>
<protein>
    <submittedName>
        <fullName evidence="2">Uncharacterized protein</fullName>
    </submittedName>
</protein>
<sequence length="52" mass="5746">MMGIEVIQITLALLLMLIIVLVFIDRRRLCVRRCRIAGTSTPDDPGMDSSAA</sequence>
<keyword evidence="1" id="KW-1133">Transmembrane helix</keyword>
<reference evidence="2 3" key="1">
    <citation type="submission" date="2020-03" db="EMBL/GenBank/DDBJ databases">
        <authorList>
            <person name="Lai Q."/>
        </authorList>
    </citation>
    <scope>NUCLEOTIDE SEQUENCE [LARGE SCALE GENOMIC DNA]</scope>
    <source>
        <strain evidence="2 3">CCUG 25036</strain>
    </source>
</reference>
<dbReference type="AlphaFoldDB" id="A0A7X5UD08"/>